<accession>A0A8S1K8I5</accession>
<comment type="caution">
    <text evidence="1">The sequence shown here is derived from an EMBL/GenBank/DDBJ whole genome shotgun (WGS) entry which is preliminary data.</text>
</comment>
<evidence type="ECO:0000313" key="1">
    <source>
        <dbReference type="EMBL" id="CAD8051087.1"/>
    </source>
</evidence>
<evidence type="ECO:0000313" key="2">
    <source>
        <dbReference type="Proteomes" id="UP000688137"/>
    </source>
</evidence>
<dbReference type="EMBL" id="CAJJDM010000012">
    <property type="protein sequence ID" value="CAD8051087.1"/>
    <property type="molecule type" value="Genomic_DNA"/>
</dbReference>
<gene>
    <name evidence="1" type="ORF">PPRIM_AZ9-3.1.T0170384</name>
</gene>
<protein>
    <submittedName>
        <fullName evidence="1">Uncharacterized protein</fullName>
    </submittedName>
</protein>
<reference evidence="1" key="1">
    <citation type="submission" date="2021-01" db="EMBL/GenBank/DDBJ databases">
        <authorList>
            <consortium name="Genoscope - CEA"/>
            <person name="William W."/>
        </authorList>
    </citation>
    <scope>NUCLEOTIDE SEQUENCE</scope>
</reference>
<keyword evidence="2" id="KW-1185">Reference proteome</keyword>
<name>A0A8S1K8I5_PARPR</name>
<organism evidence="1 2">
    <name type="scientific">Paramecium primaurelia</name>
    <dbReference type="NCBI Taxonomy" id="5886"/>
    <lineage>
        <taxon>Eukaryota</taxon>
        <taxon>Sar</taxon>
        <taxon>Alveolata</taxon>
        <taxon>Ciliophora</taxon>
        <taxon>Intramacronucleata</taxon>
        <taxon>Oligohymenophorea</taxon>
        <taxon>Peniculida</taxon>
        <taxon>Parameciidae</taxon>
        <taxon>Paramecium</taxon>
    </lineage>
</organism>
<sequence length="316" mass="38728">MSQHNSKMNQNFLSQQYKSFNQINKKNIYNEVNKIIELHKSHNELKTKTKNKQIQFIIKYWTQKDNIITYFCNIHFIDPKKQPFYRKQNKENKAQFFDSNCRNQNQIQNQEFSMNNLKINIFHQKNSLTRMYQLIKIIKNHSYMRISTLQILMKIIKMNINSNYKLIFNQPLSIYQRNAIIQQKYLKTMIFKFNIMTYNINWNKCQHQKWILLKMKKISWIIYRSNLLNKLSGYIKMIQSNEVNQQKQYIDDRLKQLNQIKTTLINYFNNQNKQNSLFQYQQLSSRRNFKNNNVYISSENKKMFQIKYCTIILNYS</sequence>
<proteinExistence type="predicted"/>
<dbReference type="AlphaFoldDB" id="A0A8S1K8I5"/>
<dbReference type="Proteomes" id="UP000688137">
    <property type="component" value="Unassembled WGS sequence"/>
</dbReference>